<feature type="transmembrane region" description="Helical" evidence="8">
    <location>
        <begin position="265"/>
        <end position="287"/>
    </location>
</feature>
<feature type="transmembrane region" description="Helical" evidence="8">
    <location>
        <begin position="332"/>
        <end position="350"/>
    </location>
</feature>
<feature type="transmembrane region" description="Helical" evidence="8">
    <location>
        <begin position="82"/>
        <end position="109"/>
    </location>
</feature>
<dbReference type="RefSeq" id="WP_377402271.1">
    <property type="nucleotide sequence ID" value="NZ_JBHUEQ010000025.1"/>
</dbReference>
<keyword evidence="4" id="KW-0808">Transferase</keyword>
<feature type="transmembrane region" description="Helical" evidence="8">
    <location>
        <begin position="308"/>
        <end position="326"/>
    </location>
</feature>
<feature type="transmembrane region" description="Helical" evidence="8">
    <location>
        <begin position="216"/>
        <end position="235"/>
    </location>
</feature>
<dbReference type="EMBL" id="JBHUEQ010000025">
    <property type="protein sequence ID" value="MFD1746502.1"/>
    <property type="molecule type" value="Genomic_DNA"/>
</dbReference>
<reference evidence="11" key="1">
    <citation type="journal article" date="2019" name="Int. J. Syst. Evol. Microbiol.">
        <title>The Global Catalogue of Microorganisms (GCM) 10K type strain sequencing project: providing services to taxonomists for standard genome sequencing and annotation.</title>
        <authorList>
            <consortium name="The Broad Institute Genomics Platform"/>
            <consortium name="The Broad Institute Genome Sequencing Center for Infectious Disease"/>
            <person name="Wu L."/>
            <person name="Ma J."/>
        </authorList>
    </citation>
    <scope>NUCLEOTIDE SEQUENCE [LARGE SCALE GENOMIC DNA]</scope>
    <source>
        <strain evidence="11">CG52</strain>
    </source>
</reference>
<evidence type="ECO:0000259" key="9">
    <source>
        <dbReference type="Pfam" id="PF13231"/>
    </source>
</evidence>
<feature type="transmembrane region" description="Helical" evidence="8">
    <location>
        <begin position="28"/>
        <end position="47"/>
    </location>
</feature>
<evidence type="ECO:0000256" key="8">
    <source>
        <dbReference type="SAM" id="Phobius"/>
    </source>
</evidence>
<evidence type="ECO:0000256" key="7">
    <source>
        <dbReference type="ARBA" id="ARBA00023136"/>
    </source>
</evidence>
<feature type="transmembrane region" description="Helical" evidence="8">
    <location>
        <begin position="144"/>
        <end position="165"/>
    </location>
</feature>
<keyword evidence="11" id="KW-1185">Reference proteome</keyword>
<comment type="subcellular location">
    <subcellularLocation>
        <location evidence="1">Cell membrane</location>
        <topology evidence="1">Multi-pass membrane protein</topology>
    </subcellularLocation>
</comment>
<evidence type="ECO:0000256" key="5">
    <source>
        <dbReference type="ARBA" id="ARBA00022692"/>
    </source>
</evidence>
<dbReference type="PANTHER" id="PTHR33908">
    <property type="entry name" value="MANNOSYLTRANSFERASE YKCB-RELATED"/>
    <property type="match status" value="1"/>
</dbReference>
<organism evidence="10 11">
    <name type="scientific">Rhizobium helianthi</name>
    <dbReference type="NCBI Taxonomy" id="1132695"/>
    <lineage>
        <taxon>Bacteria</taxon>
        <taxon>Pseudomonadati</taxon>
        <taxon>Pseudomonadota</taxon>
        <taxon>Alphaproteobacteria</taxon>
        <taxon>Hyphomicrobiales</taxon>
        <taxon>Rhizobiaceae</taxon>
        <taxon>Rhizobium/Agrobacterium group</taxon>
        <taxon>Rhizobium</taxon>
    </lineage>
</organism>
<dbReference type="PANTHER" id="PTHR33908:SF11">
    <property type="entry name" value="MEMBRANE PROTEIN"/>
    <property type="match status" value="1"/>
</dbReference>
<proteinExistence type="predicted"/>
<protein>
    <submittedName>
        <fullName evidence="10">Glycosyltransferase family 39 protein</fullName>
    </submittedName>
</protein>
<gene>
    <name evidence="10" type="ORF">ACFSE1_13605</name>
</gene>
<comment type="caution">
    <text evidence="10">The sequence shown here is derived from an EMBL/GenBank/DDBJ whole genome shotgun (WGS) entry which is preliminary data.</text>
</comment>
<evidence type="ECO:0000256" key="1">
    <source>
        <dbReference type="ARBA" id="ARBA00004651"/>
    </source>
</evidence>
<keyword evidence="5 8" id="KW-0812">Transmembrane</keyword>
<keyword evidence="2" id="KW-1003">Cell membrane</keyword>
<keyword evidence="7 8" id="KW-0472">Membrane</keyword>
<sequence>MDTGYRPRVAGADHVRDEAQAQNTAANWLPLLLAAYFTLAFIMRLSLPDSLEFDESEQVLTAQWLAAGYGTQPPFYNWMQQLAFSLGGVSIATISALKNLMLFSIYLSYWYTARLVFRRTDLALIATLGLMTIPQVVFESQRDLTHTVAVIFSASLFLWALFATLTRPSLTSYIGLGIATGFGLLSKYNFALLPAATFFAALLDAEARKGLFDKRFLLTILVSIGLLTPHLFWLINNFELASANTIIKMRGDAGASWLLRFGTGLLSILKAVIGFSGLTLLVFLGLFGRSIYASLSAQGRWTRFTEHLLLGILACLVLIIATVGAGSVKDRWLSPLLIILPLYLVMKLHASGALDRLAWKRMLHLALAVMLLVPSILYVRVEAARWTGIYQKLNVPYHTLADRIVAQAAMPSLVIADNTWIGGNLRYHLQDVPVFSPQFSQFQPRFNWTLEHPIIAVWQSSTYADRGLPTPIANLIERFAGHDARVEIRSLELPYDPGRAGDVISFSYAVVTPTH</sequence>
<keyword evidence="6 8" id="KW-1133">Transmembrane helix</keyword>
<feature type="domain" description="Glycosyltransferase RgtA/B/C/D-like" evidence="9">
    <location>
        <begin position="72"/>
        <end position="233"/>
    </location>
</feature>
<accession>A0ABW4M5T9</accession>
<keyword evidence="3" id="KW-0328">Glycosyltransferase</keyword>
<dbReference type="Proteomes" id="UP001597322">
    <property type="component" value="Unassembled WGS sequence"/>
</dbReference>
<dbReference type="Pfam" id="PF13231">
    <property type="entry name" value="PMT_2"/>
    <property type="match status" value="1"/>
</dbReference>
<name>A0ABW4M5T9_9HYPH</name>
<evidence type="ECO:0000256" key="2">
    <source>
        <dbReference type="ARBA" id="ARBA00022475"/>
    </source>
</evidence>
<evidence type="ECO:0000256" key="6">
    <source>
        <dbReference type="ARBA" id="ARBA00022989"/>
    </source>
</evidence>
<evidence type="ECO:0000256" key="3">
    <source>
        <dbReference type="ARBA" id="ARBA00022676"/>
    </source>
</evidence>
<feature type="transmembrane region" description="Helical" evidence="8">
    <location>
        <begin position="362"/>
        <end position="381"/>
    </location>
</feature>
<dbReference type="InterPro" id="IPR038731">
    <property type="entry name" value="RgtA/B/C-like"/>
</dbReference>
<evidence type="ECO:0000313" key="11">
    <source>
        <dbReference type="Proteomes" id="UP001597322"/>
    </source>
</evidence>
<dbReference type="InterPro" id="IPR050297">
    <property type="entry name" value="LipidA_mod_glycosyltrf_83"/>
</dbReference>
<evidence type="ECO:0000256" key="4">
    <source>
        <dbReference type="ARBA" id="ARBA00022679"/>
    </source>
</evidence>
<evidence type="ECO:0000313" key="10">
    <source>
        <dbReference type="EMBL" id="MFD1746502.1"/>
    </source>
</evidence>